<dbReference type="EMBL" id="JANPWB010000008">
    <property type="protein sequence ID" value="KAJ1160477.1"/>
    <property type="molecule type" value="Genomic_DNA"/>
</dbReference>
<protein>
    <submittedName>
        <fullName evidence="2">Uncharacterized protein</fullName>
    </submittedName>
</protein>
<reference evidence="2" key="1">
    <citation type="journal article" date="2022" name="bioRxiv">
        <title>Sequencing and chromosome-scale assembly of the giantPleurodeles waltlgenome.</title>
        <authorList>
            <person name="Brown T."/>
            <person name="Elewa A."/>
            <person name="Iarovenko S."/>
            <person name="Subramanian E."/>
            <person name="Araus A.J."/>
            <person name="Petzold A."/>
            <person name="Susuki M."/>
            <person name="Suzuki K.-i.T."/>
            <person name="Hayashi T."/>
            <person name="Toyoda A."/>
            <person name="Oliveira C."/>
            <person name="Osipova E."/>
            <person name="Leigh N.D."/>
            <person name="Simon A."/>
            <person name="Yun M.H."/>
        </authorList>
    </citation>
    <scope>NUCLEOTIDE SEQUENCE</scope>
    <source>
        <strain evidence="2">20211129_DDA</strain>
        <tissue evidence="2">Liver</tissue>
    </source>
</reference>
<feature type="non-terminal residue" evidence="2">
    <location>
        <position position="1"/>
    </location>
</feature>
<dbReference type="AlphaFoldDB" id="A0AAV7S935"/>
<feature type="compositionally biased region" description="Basic and acidic residues" evidence="1">
    <location>
        <begin position="12"/>
        <end position="28"/>
    </location>
</feature>
<feature type="non-terminal residue" evidence="2">
    <location>
        <position position="82"/>
    </location>
</feature>
<sequence length="82" mass="9038">GGGTTDGENQLEEPRGDKKEAVIRRDREEGENESPGGEESHPLEGELLNTAASIEDFADPKEVSELWSGGLPRRKLKSCRWC</sequence>
<feature type="region of interest" description="Disordered" evidence="1">
    <location>
        <begin position="1"/>
        <end position="48"/>
    </location>
</feature>
<organism evidence="2 3">
    <name type="scientific">Pleurodeles waltl</name>
    <name type="common">Iberian ribbed newt</name>
    <dbReference type="NCBI Taxonomy" id="8319"/>
    <lineage>
        <taxon>Eukaryota</taxon>
        <taxon>Metazoa</taxon>
        <taxon>Chordata</taxon>
        <taxon>Craniata</taxon>
        <taxon>Vertebrata</taxon>
        <taxon>Euteleostomi</taxon>
        <taxon>Amphibia</taxon>
        <taxon>Batrachia</taxon>
        <taxon>Caudata</taxon>
        <taxon>Salamandroidea</taxon>
        <taxon>Salamandridae</taxon>
        <taxon>Pleurodelinae</taxon>
        <taxon>Pleurodeles</taxon>
    </lineage>
</organism>
<keyword evidence="3" id="KW-1185">Reference proteome</keyword>
<name>A0AAV7S935_PLEWA</name>
<proteinExistence type="predicted"/>
<dbReference type="Proteomes" id="UP001066276">
    <property type="component" value="Chromosome 4_2"/>
</dbReference>
<gene>
    <name evidence="2" type="ORF">NDU88_000979</name>
</gene>
<evidence type="ECO:0000256" key="1">
    <source>
        <dbReference type="SAM" id="MobiDB-lite"/>
    </source>
</evidence>
<evidence type="ECO:0000313" key="3">
    <source>
        <dbReference type="Proteomes" id="UP001066276"/>
    </source>
</evidence>
<evidence type="ECO:0000313" key="2">
    <source>
        <dbReference type="EMBL" id="KAJ1160477.1"/>
    </source>
</evidence>
<comment type="caution">
    <text evidence="2">The sequence shown here is derived from an EMBL/GenBank/DDBJ whole genome shotgun (WGS) entry which is preliminary data.</text>
</comment>
<accession>A0AAV7S935</accession>